<keyword evidence="2" id="KW-1185">Reference proteome</keyword>
<evidence type="ECO:0000313" key="2">
    <source>
        <dbReference type="Proteomes" id="UP000000851"/>
    </source>
</evidence>
<dbReference type="GO" id="GO:0016539">
    <property type="term" value="P:intein-mediated protein splicing"/>
    <property type="evidence" value="ECO:0007669"/>
    <property type="project" value="InterPro"/>
</dbReference>
<proteinExistence type="predicted"/>
<dbReference type="Gene3D" id="2.170.16.10">
    <property type="entry name" value="Hedgehog/Intein (Hint) domain"/>
    <property type="match status" value="1"/>
</dbReference>
<dbReference type="HOGENOM" id="CLU_358914_0_0_11"/>
<dbReference type="RefSeq" id="WP_012786886.1">
    <property type="nucleotide sequence ID" value="NC_013131.1"/>
</dbReference>
<dbReference type="OrthoDB" id="582519at2"/>
<dbReference type="InterPro" id="IPR036844">
    <property type="entry name" value="Hint_dom_sf"/>
</dbReference>
<reference evidence="1 2" key="1">
    <citation type="journal article" date="2009" name="Stand. Genomic Sci.">
        <title>Complete genome sequence of Catenulispora acidiphila type strain (ID 139908).</title>
        <authorList>
            <person name="Copeland A."/>
            <person name="Lapidus A."/>
            <person name="Glavina Del Rio T."/>
            <person name="Nolan M."/>
            <person name="Lucas S."/>
            <person name="Chen F."/>
            <person name="Tice H."/>
            <person name="Cheng J.F."/>
            <person name="Bruce D."/>
            <person name="Goodwin L."/>
            <person name="Pitluck S."/>
            <person name="Mikhailova N."/>
            <person name="Pati A."/>
            <person name="Ivanova N."/>
            <person name="Mavromatis K."/>
            <person name="Chen A."/>
            <person name="Palaniappan K."/>
            <person name="Chain P."/>
            <person name="Land M."/>
            <person name="Hauser L."/>
            <person name="Chang Y.J."/>
            <person name="Jeffries C.D."/>
            <person name="Chertkov O."/>
            <person name="Brettin T."/>
            <person name="Detter J.C."/>
            <person name="Han C."/>
            <person name="Ali Z."/>
            <person name="Tindall B.J."/>
            <person name="Goker M."/>
            <person name="Bristow J."/>
            <person name="Eisen J.A."/>
            <person name="Markowitz V."/>
            <person name="Hugenholtz P."/>
            <person name="Kyrpides N.C."/>
            <person name="Klenk H.P."/>
        </authorList>
    </citation>
    <scope>NUCLEOTIDE SEQUENCE [LARGE SCALE GENOMIC DNA]</scope>
    <source>
        <strain evidence="2">DSM 44928 / JCM 14897 / NBRC 102108 / NRRL B-24433 / ID139908</strain>
    </source>
</reference>
<dbReference type="SUPFAM" id="SSF51294">
    <property type="entry name" value="Hedgehog/intein (Hint) domain"/>
    <property type="match status" value="1"/>
</dbReference>
<gene>
    <name evidence="1" type="ordered locus">Caci_2677</name>
</gene>
<accession>C7PZD6</accession>
<sequence length="780" mass="84009">MSSPFNPRDVEALAAALPPEGVNPVGAAARGVLVMHAKRLTPGNYSQMFGTGPAFRTIFFPNLGTSPYEGLIGPNTGLDDGFFQTASIALLCRQMGNVTSRLRPQILVAKADEDLRNYSARIRQNSHRFYAELLKLVDSPIRTALAAFRDEPARVAARGHYLEGITSAAWVNAKMTQWTGGFWPDRDWELFNHYAKLTALGCSVAEIDGAITRIVQQGLAVPAELRAGAWHRIAPWFGGDLRGEDVGDANGPMLATKCHVYPGAMYPACISEDNSLEFTALSQPGTGYRHVPSSSCFAPGTRVVMADGALRAIEDVGVGDEVATPTGPRAVILRPQPLRGDRVLERFEGTSFAFAPSHPFVTADGDAAYAAADPESLARSVPTLGQFGIRPLKGAELLRRTADGKTDPWAAPPLRTVPEERPETLYDLYLAVGGDGRSEYYAGDESVQVLVSSEVPRFAAAPETTAVVLQVLEQAGPAILGALADVPEESFEDLLTIGLDSMARTMLPVIGHELTADPRAAAEAETVLVAPAQSSASPEAMAEAVAAAVRTFATSLASAPEGYDRRMGVLVEQFASRFAPQFQALLALPWRSFDLAEADITDVLALTLYSVELFRRGPVAKKAEAELTLRYRGLSTTRRLPIRPGSPADRWYYSVDDVAYFPEWSEPDPDGSLWELEIAISPDAGGARMTLPLPRDIAHGFQAFAAPVSDTSGAVVGHAQFDVRLLTLEALATEIRDHAAPTSRRDVAERLAHLAAQYITREFATAVKLLRFCAATTRTP</sequence>
<dbReference type="EMBL" id="CP001700">
    <property type="protein sequence ID" value="ACU71593.1"/>
    <property type="molecule type" value="Genomic_DNA"/>
</dbReference>
<dbReference type="PROSITE" id="PS50817">
    <property type="entry name" value="INTEIN_N_TER"/>
    <property type="match status" value="1"/>
</dbReference>
<dbReference type="AlphaFoldDB" id="C7PZD6"/>
<dbReference type="InParanoid" id="C7PZD6"/>
<evidence type="ECO:0000313" key="1">
    <source>
        <dbReference type="EMBL" id="ACU71593.1"/>
    </source>
</evidence>
<name>C7PZD6_CATAD</name>
<dbReference type="InterPro" id="IPR006141">
    <property type="entry name" value="Intein_N"/>
</dbReference>
<dbReference type="KEGG" id="cai:Caci_2677"/>
<dbReference type="eggNOG" id="COG3209">
    <property type="taxonomic scope" value="Bacteria"/>
</dbReference>
<dbReference type="Proteomes" id="UP000000851">
    <property type="component" value="Chromosome"/>
</dbReference>
<organism evidence="1 2">
    <name type="scientific">Catenulispora acidiphila (strain DSM 44928 / JCM 14897 / NBRC 102108 / NRRL B-24433 / ID139908)</name>
    <dbReference type="NCBI Taxonomy" id="479433"/>
    <lineage>
        <taxon>Bacteria</taxon>
        <taxon>Bacillati</taxon>
        <taxon>Actinomycetota</taxon>
        <taxon>Actinomycetes</taxon>
        <taxon>Catenulisporales</taxon>
        <taxon>Catenulisporaceae</taxon>
        <taxon>Catenulispora</taxon>
    </lineage>
</organism>
<protein>
    <submittedName>
        <fullName evidence="1">Uncharacterized protein</fullName>
    </submittedName>
</protein>